<dbReference type="VEuPathDB" id="FungiDB:MELLADRAFT_31520"/>
<dbReference type="GO" id="GO:0043022">
    <property type="term" value="F:ribosome binding"/>
    <property type="evidence" value="ECO:0007669"/>
    <property type="project" value="TreeGrafter"/>
</dbReference>
<dbReference type="KEGG" id="mlr:MELLADRAFT_31520"/>
<reference evidence="3" key="1">
    <citation type="journal article" date="2011" name="Proc. Natl. Acad. Sci. U.S.A.">
        <title>Obligate biotrophy features unraveled by the genomic analysis of rust fungi.</title>
        <authorList>
            <person name="Duplessis S."/>
            <person name="Cuomo C.A."/>
            <person name="Lin Y.-C."/>
            <person name="Aerts A."/>
            <person name="Tisserant E."/>
            <person name="Veneault-Fourrey C."/>
            <person name="Joly D.L."/>
            <person name="Hacquard S."/>
            <person name="Amselem J."/>
            <person name="Cantarel B.L."/>
            <person name="Chiu R."/>
            <person name="Coutinho P.M."/>
            <person name="Feau N."/>
            <person name="Field M."/>
            <person name="Frey P."/>
            <person name="Gelhaye E."/>
            <person name="Goldberg J."/>
            <person name="Grabherr M.G."/>
            <person name="Kodira C.D."/>
            <person name="Kohler A."/>
            <person name="Kuees U."/>
            <person name="Lindquist E.A."/>
            <person name="Lucas S.M."/>
            <person name="Mago R."/>
            <person name="Mauceli E."/>
            <person name="Morin E."/>
            <person name="Murat C."/>
            <person name="Pangilinan J.L."/>
            <person name="Park R."/>
            <person name="Pearson M."/>
            <person name="Quesneville H."/>
            <person name="Rouhier N."/>
            <person name="Sakthikumar S."/>
            <person name="Salamov A.A."/>
            <person name="Schmutz J."/>
            <person name="Selles B."/>
            <person name="Shapiro H."/>
            <person name="Tanguay P."/>
            <person name="Tuskan G.A."/>
            <person name="Henrissat B."/>
            <person name="Van de Peer Y."/>
            <person name="Rouze P."/>
            <person name="Ellis J.G."/>
            <person name="Dodds P.N."/>
            <person name="Schein J.E."/>
            <person name="Zhong S."/>
            <person name="Hamelin R.C."/>
            <person name="Grigoriev I.V."/>
            <person name="Szabo L.J."/>
            <person name="Martin F."/>
        </authorList>
    </citation>
    <scope>NUCLEOTIDE SEQUENCE [LARGE SCALE GENOMIC DNA]</scope>
    <source>
        <strain evidence="3">98AG31 / pathotype 3-4-7</strain>
    </source>
</reference>
<dbReference type="GO" id="GO:0005829">
    <property type="term" value="C:cytosol"/>
    <property type="evidence" value="ECO:0007669"/>
    <property type="project" value="TreeGrafter"/>
</dbReference>
<proteinExistence type="predicted"/>
<dbReference type="GO" id="GO:0003924">
    <property type="term" value="F:GTPase activity"/>
    <property type="evidence" value="ECO:0007669"/>
    <property type="project" value="TreeGrafter"/>
</dbReference>
<gene>
    <name evidence="2" type="ORF">MELLADRAFT_31520</name>
</gene>
<dbReference type="EMBL" id="GL883143">
    <property type="protein sequence ID" value="EGG00849.1"/>
    <property type="molecule type" value="Genomic_DNA"/>
</dbReference>
<dbReference type="eggNOG" id="KOG0467">
    <property type="taxonomic scope" value="Eukaryota"/>
</dbReference>
<feature type="non-terminal residue" evidence="2">
    <location>
        <position position="66"/>
    </location>
</feature>
<dbReference type="InterPro" id="IPR035647">
    <property type="entry name" value="EFG_III/V"/>
</dbReference>
<dbReference type="OrthoDB" id="3233081at2759"/>
<dbReference type="GeneID" id="18927145"/>
<sequence>VYAVVSGRKGAIISEDIEYGTTFYSPKAKLPIIESFGFDDELMSKTSGIALPQSIFDGFFKIDQDP</sequence>
<dbReference type="SUPFAM" id="SSF54980">
    <property type="entry name" value="EF-G C-terminal domain-like"/>
    <property type="match status" value="1"/>
</dbReference>
<protein>
    <recommendedName>
        <fullName evidence="1">Elongation factor EFG domain-containing protein</fullName>
    </recommendedName>
</protein>
<name>F4S3E9_MELLP</name>
<dbReference type="InterPro" id="IPR000640">
    <property type="entry name" value="EFG_V-like"/>
</dbReference>
<dbReference type="RefSeq" id="XP_007415923.1">
    <property type="nucleotide sequence ID" value="XM_007415861.1"/>
</dbReference>
<dbReference type="InParanoid" id="F4S3E9"/>
<dbReference type="AlphaFoldDB" id="F4S3E9"/>
<dbReference type="PANTHER" id="PTHR42908">
    <property type="entry name" value="TRANSLATION ELONGATION FACTOR-RELATED"/>
    <property type="match status" value="1"/>
</dbReference>
<dbReference type="STRING" id="747676.F4S3E9"/>
<keyword evidence="3" id="KW-1185">Reference proteome</keyword>
<dbReference type="Pfam" id="PF00679">
    <property type="entry name" value="EFG_C"/>
    <property type="match status" value="1"/>
</dbReference>
<dbReference type="Proteomes" id="UP000001072">
    <property type="component" value="Unassembled WGS sequence"/>
</dbReference>
<feature type="domain" description="Elongation factor EFG" evidence="1">
    <location>
        <begin position="1"/>
        <end position="65"/>
    </location>
</feature>
<dbReference type="PANTHER" id="PTHR42908:SF3">
    <property type="entry name" value="ELONGATION FACTOR-LIKE GTPASE 1"/>
    <property type="match status" value="1"/>
</dbReference>
<evidence type="ECO:0000313" key="3">
    <source>
        <dbReference type="Proteomes" id="UP000001072"/>
    </source>
</evidence>
<dbReference type="HOGENOM" id="CLU_2838130_0_0_1"/>
<accession>F4S3E9</accession>
<evidence type="ECO:0000313" key="2">
    <source>
        <dbReference type="EMBL" id="EGG00849.1"/>
    </source>
</evidence>
<feature type="non-terminal residue" evidence="2">
    <location>
        <position position="1"/>
    </location>
</feature>
<dbReference type="Gene3D" id="3.30.70.240">
    <property type="match status" value="1"/>
</dbReference>
<dbReference type="GO" id="GO:0042256">
    <property type="term" value="P:cytosolic ribosome assembly"/>
    <property type="evidence" value="ECO:0007669"/>
    <property type="project" value="TreeGrafter"/>
</dbReference>
<dbReference type="GO" id="GO:1990904">
    <property type="term" value="C:ribonucleoprotein complex"/>
    <property type="evidence" value="ECO:0007669"/>
    <property type="project" value="TreeGrafter"/>
</dbReference>
<evidence type="ECO:0000259" key="1">
    <source>
        <dbReference type="Pfam" id="PF00679"/>
    </source>
</evidence>
<organism evidence="3">
    <name type="scientific">Melampsora larici-populina (strain 98AG31 / pathotype 3-4-7)</name>
    <name type="common">Poplar leaf rust fungus</name>
    <dbReference type="NCBI Taxonomy" id="747676"/>
    <lineage>
        <taxon>Eukaryota</taxon>
        <taxon>Fungi</taxon>
        <taxon>Dikarya</taxon>
        <taxon>Basidiomycota</taxon>
        <taxon>Pucciniomycotina</taxon>
        <taxon>Pucciniomycetes</taxon>
        <taxon>Pucciniales</taxon>
        <taxon>Melampsoraceae</taxon>
        <taxon>Melampsora</taxon>
    </lineage>
</organism>